<dbReference type="OrthoDB" id="423607at2759"/>
<evidence type="ECO:0000313" key="2">
    <source>
        <dbReference type="Proteomes" id="UP000327157"/>
    </source>
</evidence>
<reference evidence="1 2" key="1">
    <citation type="submission" date="2019-09" db="EMBL/GenBank/DDBJ databases">
        <authorList>
            <person name="Ou C."/>
        </authorList>
    </citation>
    <scope>NUCLEOTIDE SEQUENCE [LARGE SCALE GENOMIC DNA]</scope>
    <source>
        <strain evidence="1">S2</strain>
        <tissue evidence="1">Leaf</tissue>
    </source>
</reference>
<dbReference type="AlphaFoldDB" id="A0A5N5H192"/>
<accession>A0A5N5H192</accession>
<dbReference type="InterPro" id="IPR032675">
    <property type="entry name" value="LRR_dom_sf"/>
</dbReference>
<dbReference type="SUPFAM" id="SSF52047">
    <property type="entry name" value="RNI-like"/>
    <property type="match status" value="1"/>
</dbReference>
<keyword evidence="2" id="KW-1185">Reference proteome</keyword>
<name>A0A5N5H192_9ROSA</name>
<protein>
    <submittedName>
        <fullName evidence="1">EIN3-binding F-box protein 1-like</fullName>
    </submittedName>
</protein>
<reference evidence="1 2" key="3">
    <citation type="submission" date="2019-11" db="EMBL/GenBank/DDBJ databases">
        <title>A de novo genome assembly of a pear dwarfing rootstock.</title>
        <authorList>
            <person name="Wang F."/>
            <person name="Wang J."/>
            <person name="Li S."/>
            <person name="Zhang Y."/>
            <person name="Fang M."/>
            <person name="Ma L."/>
            <person name="Zhao Y."/>
            <person name="Jiang S."/>
        </authorList>
    </citation>
    <scope>NUCLEOTIDE SEQUENCE [LARGE SCALE GENOMIC DNA]</scope>
    <source>
        <strain evidence="1">S2</strain>
        <tissue evidence="1">Leaf</tissue>
    </source>
</reference>
<sequence length="90" mass="9795">MGLKDVNFGSPAVSPCQSLRSLSSRRCPGFGNVGLALLGKLCPQLEHVDFNGLKGIIDAGFLPLVENCEAGLLSQFFYIFVRQYSINCKQ</sequence>
<comment type="caution">
    <text evidence="1">The sequence shown here is derived from an EMBL/GenBank/DDBJ whole genome shotgun (WGS) entry which is preliminary data.</text>
</comment>
<reference evidence="2" key="2">
    <citation type="submission" date="2019-10" db="EMBL/GenBank/DDBJ databases">
        <title>A de novo genome assembly of a pear dwarfing rootstock.</title>
        <authorList>
            <person name="Wang F."/>
            <person name="Wang J."/>
            <person name="Li S."/>
            <person name="Zhang Y."/>
            <person name="Fang M."/>
            <person name="Ma L."/>
            <person name="Zhao Y."/>
            <person name="Jiang S."/>
        </authorList>
    </citation>
    <scope>NUCLEOTIDE SEQUENCE [LARGE SCALE GENOMIC DNA]</scope>
</reference>
<gene>
    <name evidence="1" type="ORF">D8674_023540</name>
</gene>
<dbReference type="Gene3D" id="3.80.10.10">
    <property type="entry name" value="Ribonuclease Inhibitor"/>
    <property type="match status" value="1"/>
</dbReference>
<dbReference type="Proteomes" id="UP000327157">
    <property type="component" value="Chromosome 4"/>
</dbReference>
<proteinExistence type="predicted"/>
<dbReference type="EMBL" id="SMOL01000231">
    <property type="protein sequence ID" value="KAB2621358.1"/>
    <property type="molecule type" value="Genomic_DNA"/>
</dbReference>
<evidence type="ECO:0000313" key="1">
    <source>
        <dbReference type="EMBL" id="KAB2621358.1"/>
    </source>
</evidence>
<organism evidence="1 2">
    <name type="scientific">Pyrus ussuriensis x Pyrus communis</name>
    <dbReference type="NCBI Taxonomy" id="2448454"/>
    <lineage>
        <taxon>Eukaryota</taxon>
        <taxon>Viridiplantae</taxon>
        <taxon>Streptophyta</taxon>
        <taxon>Embryophyta</taxon>
        <taxon>Tracheophyta</taxon>
        <taxon>Spermatophyta</taxon>
        <taxon>Magnoliopsida</taxon>
        <taxon>eudicotyledons</taxon>
        <taxon>Gunneridae</taxon>
        <taxon>Pentapetalae</taxon>
        <taxon>rosids</taxon>
        <taxon>fabids</taxon>
        <taxon>Rosales</taxon>
        <taxon>Rosaceae</taxon>
        <taxon>Amygdaloideae</taxon>
        <taxon>Maleae</taxon>
        <taxon>Pyrus</taxon>
    </lineage>
</organism>